<proteinExistence type="predicted"/>
<dbReference type="AlphaFoldDB" id="B8J5A2"/>
<sequence>MPRAWPVQPREGFTGLPNAVLARAIGELTAEQLRLFIGLAYAAEWRPGGSVSADGRWRIGRGQVLVSYDGLAARYGMEWQAVRRALRRFEQVGLATARRASLVGVSGDTRADTQADSAPDTSGGTPPTLVDLGSWFGIQAPSGPTDTPADTQADTRANMSADPIQQENKGTQNTKTSSPSPSAPASAPRRRRRAGAEPDPRHRPLQERLEAAFREVRGSAYGFQPRDAKALTELLRLSNGDSAEVERRWRTGLDEAGFRRCDGMHELAAKWNAYSGANGAPRRPVPAEEQPAGPREQPERRLAAAAREAEGWALLEERIDAAGKLTPMLQTTLGGCELRTEGQLLTARPRRPDVAAALEFYRAGLEREAHCLGLGLQILEPARAAAMGGAP</sequence>
<organism evidence="2 3">
    <name type="scientific">Anaeromyxobacter dehalogenans (strain ATCC BAA-258 / DSM 21875 / 2CP-1)</name>
    <dbReference type="NCBI Taxonomy" id="455488"/>
    <lineage>
        <taxon>Bacteria</taxon>
        <taxon>Pseudomonadati</taxon>
        <taxon>Myxococcota</taxon>
        <taxon>Myxococcia</taxon>
        <taxon>Myxococcales</taxon>
        <taxon>Cystobacterineae</taxon>
        <taxon>Anaeromyxobacteraceae</taxon>
        <taxon>Anaeromyxobacter</taxon>
    </lineage>
</organism>
<feature type="compositionally biased region" description="Polar residues" evidence="1">
    <location>
        <begin position="112"/>
        <end position="125"/>
    </location>
</feature>
<protein>
    <submittedName>
        <fullName evidence="2">Uncharacterized protein</fullName>
    </submittedName>
</protein>
<feature type="compositionally biased region" description="Basic and acidic residues" evidence="1">
    <location>
        <begin position="194"/>
        <end position="207"/>
    </location>
</feature>
<feature type="compositionally biased region" description="Low complexity" evidence="1">
    <location>
        <begin position="177"/>
        <end position="187"/>
    </location>
</feature>
<reference evidence="2" key="1">
    <citation type="submission" date="2009-01" db="EMBL/GenBank/DDBJ databases">
        <title>Complete sequence of Anaeromyxobacter dehalogenans 2CP-1.</title>
        <authorList>
            <consortium name="US DOE Joint Genome Institute"/>
            <person name="Lucas S."/>
            <person name="Copeland A."/>
            <person name="Lapidus A."/>
            <person name="Glavina del Rio T."/>
            <person name="Dalin E."/>
            <person name="Tice H."/>
            <person name="Bruce D."/>
            <person name="Goodwin L."/>
            <person name="Pitluck S."/>
            <person name="Saunders E."/>
            <person name="Brettin T."/>
            <person name="Detter J.C."/>
            <person name="Han C."/>
            <person name="Larimer F."/>
            <person name="Land M."/>
            <person name="Hauser L."/>
            <person name="Kyrpides N."/>
            <person name="Ovchinnikova G."/>
            <person name="Beliaev A.S."/>
            <person name="Richardson P."/>
        </authorList>
    </citation>
    <scope>NUCLEOTIDE SEQUENCE</scope>
    <source>
        <strain evidence="2">2CP-1</strain>
    </source>
</reference>
<dbReference type="HOGENOM" id="CLU_705236_0_0_7"/>
<name>B8J5A2_ANAD2</name>
<gene>
    <name evidence="2" type="ordered locus">A2cp1_3434</name>
</gene>
<evidence type="ECO:0000313" key="2">
    <source>
        <dbReference type="EMBL" id="ACL66764.1"/>
    </source>
</evidence>
<feature type="region of interest" description="Disordered" evidence="1">
    <location>
        <begin position="275"/>
        <end position="297"/>
    </location>
</feature>
<dbReference type="Proteomes" id="UP000007089">
    <property type="component" value="Chromosome"/>
</dbReference>
<accession>B8J5A2</accession>
<feature type="compositionally biased region" description="Polar residues" evidence="1">
    <location>
        <begin position="163"/>
        <end position="176"/>
    </location>
</feature>
<dbReference type="EMBL" id="CP001359">
    <property type="protein sequence ID" value="ACL66764.1"/>
    <property type="molecule type" value="Genomic_DNA"/>
</dbReference>
<evidence type="ECO:0000256" key="1">
    <source>
        <dbReference type="SAM" id="MobiDB-lite"/>
    </source>
</evidence>
<keyword evidence="3" id="KW-1185">Reference proteome</keyword>
<feature type="compositionally biased region" description="Low complexity" evidence="1">
    <location>
        <begin position="144"/>
        <end position="155"/>
    </location>
</feature>
<dbReference type="KEGG" id="acp:A2cp1_3434"/>
<feature type="region of interest" description="Disordered" evidence="1">
    <location>
        <begin position="105"/>
        <end position="207"/>
    </location>
</feature>
<evidence type="ECO:0000313" key="3">
    <source>
        <dbReference type="Proteomes" id="UP000007089"/>
    </source>
</evidence>